<dbReference type="GeneID" id="19117255"/>
<dbReference type="HOGENOM" id="CLU_000960_27_2_1"/>
<feature type="region of interest" description="Disordered" evidence="5">
    <location>
        <begin position="483"/>
        <end position="508"/>
    </location>
</feature>
<dbReference type="SUPFAM" id="SSF103473">
    <property type="entry name" value="MFS general substrate transporter"/>
    <property type="match status" value="1"/>
</dbReference>
<dbReference type="InterPro" id="IPR036259">
    <property type="entry name" value="MFS_trans_sf"/>
</dbReference>
<evidence type="ECO:0000259" key="7">
    <source>
        <dbReference type="PROSITE" id="PS50850"/>
    </source>
</evidence>
<feature type="transmembrane region" description="Helical" evidence="6">
    <location>
        <begin position="399"/>
        <end position="418"/>
    </location>
</feature>
<gene>
    <name evidence="8" type="ORF">BAUCODRAFT_79376</name>
</gene>
<feature type="transmembrane region" description="Helical" evidence="6">
    <location>
        <begin position="455"/>
        <end position="476"/>
    </location>
</feature>
<dbReference type="Pfam" id="PF07690">
    <property type="entry name" value="MFS_1"/>
    <property type="match status" value="1"/>
</dbReference>
<dbReference type="GO" id="GO:0016020">
    <property type="term" value="C:membrane"/>
    <property type="evidence" value="ECO:0007669"/>
    <property type="project" value="UniProtKB-SubCell"/>
</dbReference>
<keyword evidence="9" id="KW-1185">Reference proteome</keyword>
<accession>M2MKD9</accession>
<feature type="transmembrane region" description="Helical" evidence="6">
    <location>
        <begin position="186"/>
        <end position="208"/>
    </location>
</feature>
<feature type="transmembrane region" description="Helical" evidence="6">
    <location>
        <begin position="155"/>
        <end position="174"/>
    </location>
</feature>
<dbReference type="PANTHER" id="PTHR42718:SF36">
    <property type="entry name" value="MULTIDRUG TRANSPORTER, PUTATIVE (AFU_ORTHOLOGUE AFUA_4G13820)-RELATED"/>
    <property type="match status" value="1"/>
</dbReference>
<evidence type="ECO:0000256" key="1">
    <source>
        <dbReference type="ARBA" id="ARBA00004141"/>
    </source>
</evidence>
<reference evidence="8 9" key="1">
    <citation type="journal article" date="2012" name="PLoS Pathog.">
        <title>Diverse lifestyles and strategies of plant pathogenesis encoded in the genomes of eighteen Dothideomycetes fungi.</title>
        <authorList>
            <person name="Ohm R.A."/>
            <person name="Feau N."/>
            <person name="Henrissat B."/>
            <person name="Schoch C.L."/>
            <person name="Horwitz B.A."/>
            <person name="Barry K.W."/>
            <person name="Condon B.J."/>
            <person name="Copeland A.C."/>
            <person name="Dhillon B."/>
            <person name="Glaser F."/>
            <person name="Hesse C.N."/>
            <person name="Kosti I."/>
            <person name="LaButti K."/>
            <person name="Lindquist E.A."/>
            <person name="Lucas S."/>
            <person name="Salamov A.A."/>
            <person name="Bradshaw R.E."/>
            <person name="Ciuffetti L."/>
            <person name="Hamelin R.C."/>
            <person name="Kema G.H.J."/>
            <person name="Lawrence C."/>
            <person name="Scott J.A."/>
            <person name="Spatafora J.W."/>
            <person name="Turgeon B.G."/>
            <person name="de Wit P.J.G.M."/>
            <person name="Zhong S."/>
            <person name="Goodwin S.B."/>
            <person name="Grigoriev I.V."/>
        </authorList>
    </citation>
    <scope>NUCLEOTIDE SEQUENCE [LARGE SCALE GENOMIC DNA]</scope>
    <source>
        <strain evidence="8 9">UAMH 10762</strain>
    </source>
</reference>
<name>M2MKD9_BAUPA</name>
<comment type="subcellular location">
    <subcellularLocation>
        <location evidence="1">Membrane</location>
        <topology evidence="1">Multi-pass membrane protein</topology>
    </subcellularLocation>
</comment>
<proteinExistence type="predicted"/>
<feature type="transmembrane region" description="Helical" evidence="6">
    <location>
        <begin position="62"/>
        <end position="80"/>
    </location>
</feature>
<feature type="transmembrane region" description="Helical" evidence="6">
    <location>
        <begin position="265"/>
        <end position="284"/>
    </location>
</feature>
<organism evidence="8 9">
    <name type="scientific">Baudoinia panamericana (strain UAMH 10762)</name>
    <name type="common">Angels' share fungus</name>
    <name type="synonym">Baudoinia compniacensis (strain UAMH 10762)</name>
    <dbReference type="NCBI Taxonomy" id="717646"/>
    <lineage>
        <taxon>Eukaryota</taxon>
        <taxon>Fungi</taxon>
        <taxon>Dikarya</taxon>
        <taxon>Ascomycota</taxon>
        <taxon>Pezizomycotina</taxon>
        <taxon>Dothideomycetes</taxon>
        <taxon>Dothideomycetidae</taxon>
        <taxon>Mycosphaerellales</taxon>
        <taxon>Teratosphaeriaceae</taxon>
        <taxon>Baudoinia</taxon>
    </lineage>
</organism>
<evidence type="ECO:0000256" key="4">
    <source>
        <dbReference type="ARBA" id="ARBA00023136"/>
    </source>
</evidence>
<evidence type="ECO:0000256" key="5">
    <source>
        <dbReference type="SAM" id="MobiDB-lite"/>
    </source>
</evidence>
<evidence type="ECO:0000313" key="8">
    <source>
        <dbReference type="EMBL" id="EMC91793.1"/>
    </source>
</evidence>
<evidence type="ECO:0000256" key="3">
    <source>
        <dbReference type="ARBA" id="ARBA00022989"/>
    </source>
</evidence>
<sequence>MTQFLAEYLISGFAIALPKLTLRVDSTMLGPGTLGLFWPATLLTLVLSAALLIFARVADIRGGYGIFVLGLLWLSIWTLLPGFFENLVVLDVARAMQGLAIAAFMPSTFVMVSSFYHDGPRKNFVLGLYSGCAPLGFCVGFFISSACPDGKPQWYLWTASIMAFVTAITAYLTIPHDWTDRKQLGLKMDWVGAILITSGLILLNYALAYEPSANLSDKAREGFSYPEVYVPFAVALVLLLAAVWWEGWMAVCPILPFDFFRTKGVLAFSLAGLCFYGAYGVWLYESAQYFASDTGVTSSVDGLQGTRLALWYVPTAIGGLVLCVLGGGLMHIIPFMVLLLISAIAWVVAPLLLAVCPTPLNYWATVLPSMLCATIGIDLTYTLTLVYFSSAQPKRYQGLCGAVCSILINLGMSFSLPLSEIVETKALSSAGCSGVDVSGYEQCINSATNWSYRTMFMYAAASAGLGLVICVLFVRFPQRAATEKSRDEERPRDTLSKASSLVEDRGMI</sequence>
<feature type="transmembrane region" description="Helical" evidence="6">
    <location>
        <begin position="124"/>
        <end position="143"/>
    </location>
</feature>
<dbReference type="Gene3D" id="1.20.1250.20">
    <property type="entry name" value="MFS general substrate transporter like domains"/>
    <property type="match status" value="2"/>
</dbReference>
<evidence type="ECO:0000313" key="9">
    <source>
        <dbReference type="Proteomes" id="UP000011761"/>
    </source>
</evidence>
<feature type="transmembrane region" description="Helical" evidence="6">
    <location>
        <begin position="228"/>
        <end position="245"/>
    </location>
</feature>
<feature type="domain" description="Major facilitator superfamily (MFS) profile" evidence="7">
    <location>
        <begin position="1"/>
        <end position="478"/>
    </location>
</feature>
<feature type="transmembrane region" description="Helical" evidence="6">
    <location>
        <begin position="366"/>
        <end position="387"/>
    </location>
</feature>
<feature type="transmembrane region" description="Helical" evidence="6">
    <location>
        <begin position="309"/>
        <end position="330"/>
    </location>
</feature>
<feature type="transmembrane region" description="Helical" evidence="6">
    <location>
        <begin position="36"/>
        <end position="55"/>
    </location>
</feature>
<keyword evidence="3 6" id="KW-1133">Transmembrane helix</keyword>
<dbReference type="eggNOG" id="KOG0254">
    <property type="taxonomic scope" value="Eukaryota"/>
</dbReference>
<evidence type="ECO:0000256" key="6">
    <source>
        <dbReference type="SAM" id="Phobius"/>
    </source>
</evidence>
<dbReference type="KEGG" id="bcom:BAUCODRAFT_79376"/>
<evidence type="ECO:0000256" key="2">
    <source>
        <dbReference type="ARBA" id="ARBA00022692"/>
    </source>
</evidence>
<protein>
    <recommendedName>
        <fullName evidence="7">Major facilitator superfamily (MFS) profile domain-containing protein</fullName>
    </recommendedName>
</protein>
<keyword evidence="2 6" id="KW-0812">Transmembrane</keyword>
<keyword evidence="4 6" id="KW-0472">Membrane</keyword>
<dbReference type="InterPro" id="IPR020846">
    <property type="entry name" value="MFS_dom"/>
</dbReference>
<feature type="compositionally biased region" description="Basic and acidic residues" evidence="5">
    <location>
        <begin position="483"/>
        <end position="495"/>
    </location>
</feature>
<dbReference type="RefSeq" id="XP_007681047.1">
    <property type="nucleotide sequence ID" value="XM_007682857.1"/>
</dbReference>
<dbReference type="GO" id="GO:0022857">
    <property type="term" value="F:transmembrane transporter activity"/>
    <property type="evidence" value="ECO:0007669"/>
    <property type="project" value="InterPro"/>
</dbReference>
<feature type="transmembrane region" description="Helical" evidence="6">
    <location>
        <begin position="92"/>
        <end position="112"/>
    </location>
</feature>
<feature type="transmembrane region" description="Helical" evidence="6">
    <location>
        <begin position="337"/>
        <end position="360"/>
    </location>
</feature>
<dbReference type="Proteomes" id="UP000011761">
    <property type="component" value="Unassembled WGS sequence"/>
</dbReference>
<dbReference type="PROSITE" id="PS50850">
    <property type="entry name" value="MFS"/>
    <property type="match status" value="1"/>
</dbReference>
<dbReference type="PANTHER" id="PTHR42718">
    <property type="entry name" value="MAJOR FACILITATOR SUPERFAMILY MULTIDRUG TRANSPORTER MFSC"/>
    <property type="match status" value="1"/>
</dbReference>
<dbReference type="EMBL" id="KB445563">
    <property type="protein sequence ID" value="EMC91793.1"/>
    <property type="molecule type" value="Genomic_DNA"/>
</dbReference>
<dbReference type="OMA" id="MLCATIG"/>
<dbReference type="InterPro" id="IPR011701">
    <property type="entry name" value="MFS"/>
</dbReference>
<dbReference type="AlphaFoldDB" id="M2MKD9"/>
<dbReference type="OrthoDB" id="2130629at2759"/>